<evidence type="ECO:0000313" key="1">
    <source>
        <dbReference type="EMBL" id="KAG0574873.1"/>
    </source>
</evidence>
<dbReference type="EMBL" id="CM026426">
    <property type="protein sequence ID" value="KAG0574873.1"/>
    <property type="molecule type" value="Genomic_DNA"/>
</dbReference>
<protein>
    <submittedName>
        <fullName evidence="1">Uncharacterized protein</fullName>
    </submittedName>
</protein>
<dbReference type="Proteomes" id="UP000822688">
    <property type="component" value="Chromosome V"/>
</dbReference>
<gene>
    <name evidence="1" type="ORF">KC19_VG299000</name>
</gene>
<sequence length="132" mass="15658">MEIAKREPKEYRPYFNNGEIEQITEVYKDWWYKMTCDVVSEVYYKRDISLAKREAVKALHDKARQPSAAAIEKAKLEGADRIRKLKMNDMKKHFRFCNPKYHPHLADELDIRMRLPPQKTGSMTVDNLDILV</sequence>
<organism evidence="1 2">
    <name type="scientific">Ceratodon purpureus</name>
    <name type="common">Fire moss</name>
    <name type="synonym">Dicranum purpureum</name>
    <dbReference type="NCBI Taxonomy" id="3225"/>
    <lineage>
        <taxon>Eukaryota</taxon>
        <taxon>Viridiplantae</taxon>
        <taxon>Streptophyta</taxon>
        <taxon>Embryophyta</taxon>
        <taxon>Bryophyta</taxon>
        <taxon>Bryophytina</taxon>
        <taxon>Bryopsida</taxon>
        <taxon>Dicranidae</taxon>
        <taxon>Pseudoditrichales</taxon>
        <taxon>Ditrichaceae</taxon>
        <taxon>Ceratodon</taxon>
    </lineage>
</organism>
<comment type="caution">
    <text evidence="1">The sequence shown here is derived from an EMBL/GenBank/DDBJ whole genome shotgun (WGS) entry which is preliminary data.</text>
</comment>
<evidence type="ECO:0000313" key="2">
    <source>
        <dbReference type="Proteomes" id="UP000822688"/>
    </source>
</evidence>
<dbReference type="AlphaFoldDB" id="A0A8T0HWP1"/>
<proteinExistence type="predicted"/>
<name>A0A8T0HWP1_CERPU</name>
<accession>A0A8T0HWP1</accession>
<keyword evidence="2" id="KW-1185">Reference proteome</keyword>
<reference evidence="1" key="1">
    <citation type="submission" date="2020-06" db="EMBL/GenBank/DDBJ databases">
        <title>WGS assembly of Ceratodon purpureus strain R40.</title>
        <authorList>
            <person name="Carey S.B."/>
            <person name="Jenkins J."/>
            <person name="Shu S."/>
            <person name="Lovell J.T."/>
            <person name="Sreedasyam A."/>
            <person name="Maumus F."/>
            <person name="Tiley G.P."/>
            <person name="Fernandez-Pozo N."/>
            <person name="Barry K."/>
            <person name="Chen C."/>
            <person name="Wang M."/>
            <person name="Lipzen A."/>
            <person name="Daum C."/>
            <person name="Saski C.A."/>
            <person name="Payton A.C."/>
            <person name="Mcbreen J.C."/>
            <person name="Conrad R.E."/>
            <person name="Kollar L.M."/>
            <person name="Olsson S."/>
            <person name="Huttunen S."/>
            <person name="Landis J.B."/>
            <person name="Wickett N.J."/>
            <person name="Johnson M.G."/>
            <person name="Rensing S.A."/>
            <person name="Grimwood J."/>
            <person name="Schmutz J."/>
            <person name="Mcdaniel S.F."/>
        </authorList>
    </citation>
    <scope>NUCLEOTIDE SEQUENCE</scope>
    <source>
        <strain evidence="1">R40</strain>
    </source>
</reference>